<dbReference type="RefSeq" id="WP_070200791.1">
    <property type="nucleotide sequence ID" value="NZ_LJGZ01000021.1"/>
</dbReference>
<accession>A0A1E7LX34</accession>
<evidence type="ECO:0000313" key="1">
    <source>
        <dbReference type="EMBL" id="OEV20726.1"/>
    </source>
</evidence>
<dbReference type="PATRIC" id="fig|518642.7.peg.9313"/>
<reference evidence="1 2" key="1">
    <citation type="journal article" date="2016" name="Front. Microbiol.">
        <title>Comparative Genomics Analysis of Streptomyces Species Reveals Their Adaptation to the Marine Environment and Their Diversity at the Genomic Level.</title>
        <authorList>
            <person name="Tian X."/>
            <person name="Zhang Z."/>
            <person name="Yang T."/>
            <person name="Chen M."/>
            <person name="Li J."/>
            <person name="Chen F."/>
            <person name="Yang J."/>
            <person name="Li W."/>
            <person name="Zhang B."/>
            <person name="Zhang Z."/>
            <person name="Wu J."/>
            <person name="Zhang C."/>
            <person name="Long L."/>
            <person name="Xiao J."/>
        </authorList>
    </citation>
    <scope>NUCLEOTIDE SEQUENCE [LARGE SCALE GENOMIC DNA]</scope>
    <source>
        <strain evidence="1 2">SCSIO M10372</strain>
    </source>
</reference>
<protein>
    <submittedName>
        <fullName evidence="1">Uncharacterized protein</fullName>
    </submittedName>
</protein>
<gene>
    <name evidence="1" type="ORF">AN221_10960</name>
</gene>
<dbReference type="Proteomes" id="UP000175971">
    <property type="component" value="Unassembled WGS sequence"/>
</dbReference>
<sequence length="210" mass="23167">MNTPLTVAELAHPIALELGGNWRPQPARHGVQELDHAATFTHLDGRQLHLSERFDDPGHLHIRGAFPATDYPFRRGERDTVRVAMTEDPAGIAARIAADLIPAHRDVHERVTEHNRAQAETRRGVEEAARDLSARLPGVRTRVDGTSAFVYMNLEPGEVRIGLDGDAVSLVLNDVPRIIADAVVFAVSRFLPSVQTPEDEYGEYVDGYAL</sequence>
<dbReference type="EMBL" id="LJGZ01000021">
    <property type="protein sequence ID" value="OEV20726.1"/>
    <property type="molecule type" value="Genomic_DNA"/>
</dbReference>
<organism evidence="1 2">
    <name type="scientific">Streptomyces nanshensis</name>
    <dbReference type="NCBI Taxonomy" id="518642"/>
    <lineage>
        <taxon>Bacteria</taxon>
        <taxon>Bacillati</taxon>
        <taxon>Actinomycetota</taxon>
        <taxon>Actinomycetes</taxon>
        <taxon>Kitasatosporales</taxon>
        <taxon>Streptomycetaceae</taxon>
        <taxon>Streptomyces</taxon>
    </lineage>
</organism>
<dbReference type="AlphaFoldDB" id="A0A1E7LX34"/>
<evidence type="ECO:0000313" key="2">
    <source>
        <dbReference type="Proteomes" id="UP000175971"/>
    </source>
</evidence>
<name>A0A1E7LX34_9ACTN</name>
<dbReference type="OrthoDB" id="4110630at2"/>
<proteinExistence type="predicted"/>
<comment type="caution">
    <text evidence="1">The sequence shown here is derived from an EMBL/GenBank/DDBJ whole genome shotgun (WGS) entry which is preliminary data.</text>
</comment>
<keyword evidence="2" id="KW-1185">Reference proteome</keyword>